<dbReference type="AlphaFoldDB" id="E2BAF2"/>
<sequence>MQNFSKQSEDYANDHETWIASTKELLSTLPSSHYRLLGYLAIYLSRYEARHGRSAGVCGVFAPVILPHVPPATTLLRDILAEALVLFPDW</sequence>
<dbReference type="InterPro" id="IPR008936">
    <property type="entry name" value="Rho_GTPase_activation_prot"/>
</dbReference>
<evidence type="ECO:0000313" key="1">
    <source>
        <dbReference type="EMBL" id="EFN87314.1"/>
    </source>
</evidence>
<dbReference type="SUPFAM" id="SSF48350">
    <property type="entry name" value="GTPase activation domain, GAP"/>
    <property type="match status" value="1"/>
</dbReference>
<gene>
    <name evidence="1" type="ORF">EAI_06084</name>
</gene>
<name>E2BAF2_HARSA</name>
<dbReference type="OrthoDB" id="185175at2759"/>
<evidence type="ECO:0000313" key="2">
    <source>
        <dbReference type="Proteomes" id="UP000008237"/>
    </source>
</evidence>
<reference evidence="1 2" key="1">
    <citation type="journal article" date="2010" name="Science">
        <title>Genomic comparison of the ants Camponotus floridanus and Harpegnathos saltator.</title>
        <authorList>
            <person name="Bonasio R."/>
            <person name="Zhang G."/>
            <person name="Ye C."/>
            <person name="Mutti N.S."/>
            <person name="Fang X."/>
            <person name="Qin N."/>
            <person name="Donahue G."/>
            <person name="Yang P."/>
            <person name="Li Q."/>
            <person name="Li C."/>
            <person name="Zhang P."/>
            <person name="Huang Z."/>
            <person name="Berger S.L."/>
            <person name="Reinberg D."/>
            <person name="Wang J."/>
            <person name="Liebig J."/>
        </authorList>
    </citation>
    <scope>NUCLEOTIDE SEQUENCE [LARGE SCALE GENOMIC DNA]</scope>
    <source>
        <strain evidence="1 2">R22 G/1</strain>
    </source>
</reference>
<keyword evidence="2" id="KW-1185">Reference proteome</keyword>
<protein>
    <submittedName>
        <fullName evidence="1">Uncharacterized protein</fullName>
    </submittedName>
</protein>
<dbReference type="InParanoid" id="E2BAF2"/>
<dbReference type="STRING" id="610380.E2BAF2"/>
<proteinExistence type="predicted"/>
<dbReference type="Proteomes" id="UP000008237">
    <property type="component" value="Unassembled WGS sequence"/>
</dbReference>
<accession>E2BAF2</accession>
<organism evidence="2">
    <name type="scientific">Harpegnathos saltator</name>
    <name type="common">Jerdon's jumping ant</name>
    <dbReference type="NCBI Taxonomy" id="610380"/>
    <lineage>
        <taxon>Eukaryota</taxon>
        <taxon>Metazoa</taxon>
        <taxon>Ecdysozoa</taxon>
        <taxon>Arthropoda</taxon>
        <taxon>Hexapoda</taxon>
        <taxon>Insecta</taxon>
        <taxon>Pterygota</taxon>
        <taxon>Neoptera</taxon>
        <taxon>Endopterygota</taxon>
        <taxon>Hymenoptera</taxon>
        <taxon>Apocrita</taxon>
        <taxon>Aculeata</taxon>
        <taxon>Formicoidea</taxon>
        <taxon>Formicidae</taxon>
        <taxon>Ponerinae</taxon>
        <taxon>Ponerini</taxon>
        <taxon>Harpegnathos</taxon>
    </lineage>
</organism>
<dbReference type="EMBL" id="GL446721">
    <property type="protein sequence ID" value="EFN87314.1"/>
    <property type="molecule type" value="Genomic_DNA"/>
</dbReference>